<dbReference type="AlphaFoldDB" id="A0A699JXY3"/>
<sequence>VFSLEQIKTNQAGEIKKLKIRVKKLEGMKKKRTHRLKRLYKVRLSARVVSSDKEVTTADVEVSAALTTTTITYDELTLAQTLNEIKAAKLKAITTAATTVTVASKKDKKKEIIMPLKKKEQIMMVEQIARDREA</sequence>
<accession>A0A699JXY3</accession>
<evidence type="ECO:0000313" key="1">
    <source>
        <dbReference type="EMBL" id="GFA60684.1"/>
    </source>
</evidence>
<gene>
    <name evidence="1" type="ORF">Tci_632656</name>
</gene>
<dbReference type="EMBL" id="BKCJ010454061">
    <property type="protein sequence ID" value="GFA60684.1"/>
    <property type="molecule type" value="Genomic_DNA"/>
</dbReference>
<protein>
    <submittedName>
        <fullName evidence="1">Uncharacterized protein</fullName>
    </submittedName>
</protein>
<name>A0A699JXY3_TANCI</name>
<reference evidence="1" key="1">
    <citation type="journal article" date="2019" name="Sci. Rep.">
        <title>Draft genome of Tanacetum cinerariifolium, the natural source of mosquito coil.</title>
        <authorList>
            <person name="Yamashiro T."/>
            <person name="Shiraishi A."/>
            <person name="Satake H."/>
            <person name="Nakayama K."/>
        </authorList>
    </citation>
    <scope>NUCLEOTIDE SEQUENCE</scope>
</reference>
<comment type="caution">
    <text evidence="1">The sequence shown here is derived from an EMBL/GenBank/DDBJ whole genome shotgun (WGS) entry which is preliminary data.</text>
</comment>
<feature type="non-terminal residue" evidence="1">
    <location>
        <position position="1"/>
    </location>
</feature>
<organism evidence="1">
    <name type="scientific">Tanacetum cinerariifolium</name>
    <name type="common">Dalmatian daisy</name>
    <name type="synonym">Chrysanthemum cinerariifolium</name>
    <dbReference type="NCBI Taxonomy" id="118510"/>
    <lineage>
        <taxon>Eukaryota</taxon>
        <taxon>Viridiplantae</taxon>
        <taxon>Streptophyta</taxon>
        <taxon>Embryophyta</taxon>
        <taxon>Tracheophyta</taxon>
        <taxon>Spermatophyta</taxon>
        <taxon>Magnoliopsida</taxon>
        <taxon>eudicotyledons</taxon>
        <taxon>Gunneridae</taxon>
        <taxon>Pentapetalae</taxon>
        <taxon>asterids</taxon>
        <taxon>campanulids</taxon>
        <taxon>Asterales</taxon>
        <taxon>Asteraceae</taxon>
        <taxon>Asteroideae</taxon>
        <taxon>Anthemideae</taxon>
        <taxon>Anthemidinae</taxon>
        <taxon>Tanacetum</taxon>
    </lineage>
</organism>
<proteinExistence type="predicted"/>